<gene>
    <name evidence="8" type="ORF">LCGC14_0162260</name>
</gene>
<sequence length="300" mass="32241">MVTVLAASLAFVAVICVGGAIVIERIARKNHIRDLLAQDGTSGMMGMQTGVGGPGFLEKVGGAVSSGKTSPDLRQRLVRAGCYTSKAPKVFLGAKMILLGLGICVCLALVIPLPLSLMAKVGIVIMVAGVLFFIPDILLHMRAAKRRQRMHASLPDVVDLMEICVSSGMAMDTAWNLVSDEIRDADSDLADEMALTDLEVHLGHPRVEAMRHMAERTNAQELKSLVSTLVQAERFGTSIASALQTFASDMRAMRSARAEESCEKLTVKLLLPMILFIFPAFLVVVIGPAAIRFYEMISGS</sequence>
<comment type="subcellular location">
    <subcellularLocation>
        <location evidence="1">Cell membrane</location>
        <topology evidence="1">Multi-pass membrane protein</topology>
    </subcellularLocation>
</comment>
<organism evidence="8">
    <name type="scientific">marine sediment metagenome</name>
    <dbReference type="NCBI Taxonomy" id="412755"/>
    <lineage>
        <taxon>unclassified sequences</taxon>
        <taxon>metagenomes</taxon>
        <taxon>ecological metagenomes</taxon>
    </lineage>
</organism>
<evidence type="ECO:0000256" key="6">
    <source>
        <dbReference type="SAM" id="Phobius"/>
    </source>
</evidence>
<feature type="domain" description="Type II secretion system protein GspF" evidence="7">
    <location>
        <begin position="159"/>
        <end position="286"/>
    </location>
</feature>
<name>A0A0F9XD72_9ZZZZ</name>
<dbReference type="AlphaFoldDB" id="A0A0F9XD72"/>
<evidence type="ECO:0000313" key="8">
    <source>
        <dbReference type="EMBL" id="KKN96976.1"/>
    </source>
</evidence>
<evidence type="ECO:0000256" key="3">
    <source>
        <dbReference type="ARBA" id="ARBA00022692"/>
    </source>
</evidence>
<dbReference type="InterPro" id="IPR018076">
    <property type="entry name" value="T2SS_GspF_dom"/>
</dbReference>
<dbReference type="Pfam" id="PF00482">
    <property type="entry name" value="T2SSF"/>
    <property type="match status" value="1"/>
</dbReference>
<proteinExistence type="predicted"/>
<dbReference type="EMBL" id="LAZR01000061">
    <property type="protein sequence ID" value="KKN96976.1"/>
    <property type="molecule type" value="Genomic_DNA"/>
</dbReference>
<keyword evidence="3 6" id="KW-0812">Transmembrane</keyword>
<evidence type="ECO:0000256" key="1">
    <source>
        <dbReference type="ARBA" id="ARBA00004651"/>
    </source>
</evidence>
<evidence type="ECO:0000259" key="7">
    <source>
        <dbReference type="Pfam" id="PF00482"/>
    </source>
</evidence>
<keyword evidence="2" id="KW-1003">Cell membrane</keyword>
<feature type="transmembrane region" description="Helical" evidence="6">
    <location>
        <begin position="6"/>
        <end position="23"/>
    </location>
</feature>
<feature type="transmembrane region" description="Helical" evidence="6">
    <location>
        <begin position="269"/>
        <end position="291"/>
    </location>
</feature>
<feature type="transmembrane region" description="Helical" evidence="6">
    <location>
        <begin position="96"/>
        <end position="115"/>
    </location>
</feature>
<evidence type="ECO:0000256" key="4">
    <source>
        <dbReference type="ARBA" id="ARBA00022989"/>
    </source>
</evidence>
<dbReference type="PANTHER" id="PTHR35007">
    <property type="entry name" value="INTEGRAL MEMBRANE PROTEIN-RELATED"/>
    <property type="match status" value="1"/>
</dbReference>
<protein>
    <recommendedName>
        <fullName evidence="7">Type II secretion system protein GspF domain-containing protein</fullName>
    </recommendedName>
</protein>
<comment type="caution">
    <text evidence="8">The sequence shown here is derived from an EMBL/GenBank/DDBJ whole genome shotgun (WGS) entry which is preliminary data.</text>
</comment>
<feature type="transmembrane region" description="Helical" evidence="6">
    <location>
        <begin position="121"/>
        <end position="139"/>
    </location>
</feature>
<keyword evidence="5 6" id="KW-0472">Membrane</keyword>
<evidence type="ECO:0000256" key="5">
    <source>
        <dbReference type="ARBA" id="ARBA00023136"/>
    </source>
</evidence>
<evidence type="ECO:0000256" key="2">
    <source>
        <dbReference type="ARBA" id="ARBA00022475"/>
    </source>
</evidence>
<dbReference type="GO" id="GO:0005886">
    <property type="term" value="C:plasma membrane"/>
    <property type="evidence" value="ECO:0007669"/>
    <property type="project" value="UniProtKB-SubCell"/>
</dbReference>
<dbReference type="PANTHER" id="PTHR35007:SF2">
    <property type="entry name" value="PILUS ASSEMBLE PROTEIN"/>
    <property type="match status" value="1"/>
</dbReference>
<accession>A0A0F9XD72</accession>
<reference evidence="8" key="1">
    <citation type="journal article" date="2015" name="Nature">
        <title>Complex archaea that bridge the gap between prokaryotes and eukaryotes.</title>
        <authorList>
            <person name="Spang A."/>
            <person name="Saw J.H."/>
            <person name="Jorgensen S.L."/>
            <person name="Zaremba-Niedzwiedzka K."/>
            <person name="Martijn J."/>
            <person name="Lind A.E."/>
            <person name="van Eijk R."/>
            <person name="Schleper C."/>
            <person name="Guy L."/>
            <person name="Ettema T.J."/>
        </authorList>
    </citation>
    <scope>NUCLEOTIDE SEQUENCE</scope>
</reference>
<keyword evidence="4 6" id="KW-1133">Transmembrane helix</keyword>